<dbReference type="EMBL" id="BSUJ01000007">
    <property type="protein sequence ID" value="GMA22231.1"/>
    <property type="molecule type" value="Genomic_DNA"/>
</dbReference>
<comment type="similarity">
    <text evidence="2">Belongs to the ABC transporter superfamily.</text>
</comment>
<comment type="caution">
    <text evidence="11">The sequence shown here is derived from an EMBL/GenBank/DDBJ whole genome shotgun (WGS) entry which is preliminary data.</text>
</comment>
<dbReference type="CDD" id="cd03257">
    <property type="entry name" value="ABC_NikE_OppD_transporters"/>
    <property type="match status" value="1"/>
</dbReference>
<evidence type="ECO:0000256" key="1">
    <source>
        <dbReference type="ARBA" id="ARBA00004370"/>
    </source>
</evidence>
<keyword evidence="7" id="KW-0472">Membrane</keyword>
<dbReference type="InterPro" id="IPR050388">
    <property type="entry name" value="ABC_Ni/Peptide_Import"/>
</dbReference>
<keyword evidence="6" id="KW-1278">Translocase</keyword>
<evidence type="ECO:0000256" key="4">
    <source>
        <dbReference type="ARBA" id="ARBA00022475"/>
    </source>
</evidence>
<dbReference type="EMBL" id="BSUJ01000006">
    <property type="protein sequence ID" value="GMA22183.1"/>
    <property type="molecule type" value="Genomic_DNA"/>
</dbReference>
<evidence type="ECO:0000256" key="6">
    <source>
        <dbReference type="ARBA" id="ARBA00022967"/>
    </source>
</evidence>
<dbReference type="PROSITE" id="PS50893">
    <property type="entry name" value="ABC_TRANSPORTER_2"/>
    <property type="match status" value="1"/>
</dbReference>
<evidence type="ECO:0000313" key="11">
    <source>
        <dbReference type="EMBL" id="GMA22183.1"/>
    </source>
</evidence>
<feature type="domain" description="ABC transporter" evidence="9">
    <location>
        <begin position="4"/>
        <end position="172"/>
    </location>
</feature>
<keyword evidence="5" id="KW-0997">Cell inner membrane</keyword>
<evidence type="ECO:0000313" key="13">
    <source>
        <dbReference type="Proteomes" id="UP001157109"/>
    </source>
</evidence>
<organism evidence="11 13">
    <name type="scientific">Arsenicicoccus piscis</name>
    <dbReference type="NCBI Taxonomy" id="673954"/>
    <lineage>
        <taxon>Bacteria</taxon>
        <taxon>Bacillati</taxon>
        <taxon>Actinomycetota</taxon>
        <taxon>Actinomycetes</taxon>
        <taxon>Micrococcales</taxon>
        <taxon>Intrasporangiaceae</taxon>
        <taxon>Arsenicicoccus</taxon>
    </lineage>
</organism>
<name>A0ABQ6HUG7_9MICO</name>
<dbReference type="PANTHER" id="PTHR43297:SF14">
    <property type="entry name" value="ATPASE AAA-TYPE CORE DOMAIN-CONTAINING PROTEIN"/>
    <property type="match status" value="1"/>
</dbReference>
<reference evidence="11" key="1">
    <citation type="journal article" date="2014" name="Int. J. Syst. Evol. Microbiol.">
        <title>Complete genome of a new Firmicutes species belonging to the dominant human colonic microbiota ('Ruminococcus bicirculans') reveals two chromosomes and a selective capacity to utilize plant glucans.</title>
        <authorList>
            <consortium name="NISC Comparative Sequencing Program"/>
            <person name="Wegmann U."/>
            <person name="Louis P."/>
            <person name="Goesmann A."/>
            <person name="Henrissat B."/>
            <person name="Duncan S.H."/>
            <person name="Flint H.J."/>
        </authorList>
    </citation>
    <scope>NUCLEOTIDE SEQUENCE</scope>
    <source>
        <strain evidence="11">NBRC 105830</strain>
    </source>
</reference>
<keyword evidence="13" id="KW-1185">Reference proteome</keyword>
<evidence type="ECO:0000256" key="8">
    <source>
        <dbReference type="SAM" id="MobiDB-lite"/>
    </source>
</evidence>
<feature type="compositionally biased region" description="Low complexity" evidence="8">
    <location>
        <begin position="199"/>
        <end position="212"/>
    </location>
</feature>
<proteinExistence type="inferred from homology"/>
<sequence>MRNIRGVDVAYVPQDPSSALNPSIRVGRQLRELLDLHDIGTPEERDRRIREILPEVGLPGTDEFLARYPHQMSGGQVQRVALAMVFLPRPQVLVLDEPTTGLDVTTQGRVLATLAELCERFSVAALYVTHDLAVVASIADRVAVMYAGRVIEQGVTRDVFSSPRTPTRARSSRRSRTCTAPSRSRASRAARRRPVGDPAAAASTTGAASWPRSARRSIRRR</sequence>
<protein>
    <recommendedName>
        <fullName evidence="9">ABC transporter domain-containing protein</fullName>
    </recommendedName>
</protein>
<evidence type="ECO:0000256" key="5">
    <source>
        <dbReference type="ARBA" id="ARBA00022519"/>
    </source>
</evidence>
<keyword evidence="3" id="KW-0813">Transport</keyword>
<dbReference type="Pfam" id="PF00005">
    <property type="entry name" value="ABC_tran"/>
    <property type="match status" value="1"/>
</dbReference>
<evidence type="ECO:0000259" key="9">
    <source>
        <dbReference type="PROSITE" id="PS50893"/>
    </source>
</evidence>
<dbReference type="InterPro" id="IPR027417">
    <property type="entry name" value="P-loop_NTPase"/>
</dbReference>
<evidence type="ECO:0000313" key="10">
    <source>
        <dbReference type="EMBL" id="GMA21498.1"/>
    </source>
</evidence>
<keyword evidence="4" id="KW-1003">Cell membrane</keyword>
<feature type="region of interest" description="Disordered" evidence="8">
    <location>
        <begin position="159"/>
        <end position="221"/>
    </location>
</feature>
<accession>A0ABQ6HUG7</accession>
<comment type="subcellular location">
    <subcellularLocation>
        <location evidence="1">Membrane</location>
    </subcellularLocation>
</comment>
<dbReference type="EMBL" id="BSUJ01000001">
    <property type="protein sequence ID" value="GMA21498.1"/>
    <property type="molecule type" value="Genomic_DNA"/>
</dbReference>
<dbReference type="SUPFAM" id="SSF52540">
    <property type="entry name" value="P-loop containing nucleoside triphosphate hydrolases"/>
    <property type="match status" value="1"/>
</dbReference>
<evidence type="ECO:0000256" key="7">
    <source>
        <dbReference type="ARBA" id="ARBA00023136"/>
    </source>
</evidence>
<dbReference type="Proteomes" id="UP001157109">
    <property type="component" value="Unassembled WGS sequence"/>
</dbReference>
<dbReference type="Gene3D" id="3.40.50.300">
    <property type="entry name" value="P-loop containing nucleotide triphosphate hydrolases"/>
    <property type="match status" value="1"/>
</dbReference>
<gene>
    <name evidence="10" type="ORF">GCM10025862_35190</name>
    <name evidence="11" type="ORF">GCM10025862_42060</name>
    <name evidence="12" type="ORF">GCM10025862_42540</name>
</gene>
<evidence type="ECO:0000256" key="3">
    <source>
        <dbReference type="ARBA" id="ARBA00022448"/>
    </source>
</evidence>
<dbReference type="InterPro" id="IPR003439">
    <property type="entry name" value="ABC_transporter-like_ATP-bd"/>
</dbReference>
<evidence type="ECO:0000256" key="2">
    <source>
        <dbReference type="ARBA" id="ARBA00005417"/>
    </source>
</evidence>
<reference evidence="13" key="2">
    <citation type="journal article" date="2019" name="Int. J. Syst. Evol. Microbiol.">
        <title>The Global Catalogue of Microorganisms (GCM) 10K type strain sequencing project: providing services to taxonomists for standard genome sequencing and annotation.</title>
        <authorList>
            <consortium name="The Broad Institute Genomics Platform"/>
            <consortium name="The Broad Institute Genome Sequencing Center for Infectious Disease"/>
            <person name="Wu L."/>
            <person name="Ma J."/>
        </authorList>
    </citation>
    <scope>NUCLEOTIDE SEQUENCE [LARGE SCALE GENOMIC DNA]</scope>
    <source>
        <strain evidence="13">NBRC 105830</strain>
    </source>
</reference>
<evidence type="ECO:0000313" key="12">
    <source>
        <dbReference type="EMBL" id="GMA22231.1"/>
    </source>
</evidence>
<reference evidence="11" key="3">
    <citation type="submission" date="2023-02" db="EMBL/GenBank/DDBJ databases">
        <authorList>
            <person name="Sun Q."/>
            <person name="Mori K."/>
        </authorList>
    </citation>
    <scope>NUCLEOTIDE SEQUENCE</scope>
    <source>
        <strain evidence="11">NBRC 105830</strain>
    </source>
</reference>
<dbReference type="PANTHER" id="PTHR43297">
    <property type="entry name" value="OLIGOPEPTIDE TRANSPORT ATP-BINDING PROTEIN APPD"/>
    <property type="match status" value="1"/>
</dbReference>